<dbReference type="Gene3D" id="1.10.1670.40">
    <property type="match status" value="2"/>
</dbReference>
<dbReference type="STRING" id="1314776.A0A166G970"/>
<dbReference type="EMBL" id="KV428021">
    <property type="protein sequence ID" value="KZT41441.1"/>
    <property type="molecule type" value="Genomic_DNA"/>
</dbReference>
<evidence type="ECO:0000313" key="7">
    <source>
        <dbReference type="Proteomes" id="UP000076798"/>
    </source>
</evidence>
<dbReference type="SMART" id="SM00478">
    <property type="entry name" value="ENDO3c"/>
    <property type="match status" value="1"/>
</dbReference>
<sequence>MPATRSATRAVSSAIAQSPGSLKRKASPSPVPSPKKTRTKAAPKDEAPSAPQVTGPLERGKEPVLLPASLNFSFEDARSHLSSVDARFSDLFDRLKCKPFQLLEPVDPFKTLVTSILGQQISWLAARSITHRFVRLYDPSLPEKVADMPASKETLFPTPYQVSNTDIATLRSAGLSGRKAEYVKDIAARFADGRLSTEKLSTVSDEDLYELLIDVRGVGPVLHMFSIFTLRRPNILPVGDLGVQRGVLRWFYYWHNPSTTSSPVKIHPEKLPKSLTPGGDVEETAAQPGADEVDIPKEEEPSPAAGASALLPAPPVTPKKGGAAHDTNCDFPEAFTPSIKRTLASQELNRVTPPPPLPKGLSVSELKSRLDGKKKQKGAFLTPAEMEELTECWKPYRSLGVYYMWALSEEKE</sequence>
<feature type="compositionally biased region" description="Low complexity" evidence="4">
    <location>
        <begin position="1"/>
        <end position="16"/>
    </location>
</feature>
<gene>
    <name evidence="6" type="ORF">SISSUDRAFT_1083512</name>
</gene>
<dbReference type="GO" id="GO:0032993">
    <property type="term" value="C:protein-DNA complex"/>
    <property type="evidence" value="ECO:0007669"/>
    <property type="project" value="TreeGrafter"/>
</dbReference>
<feature type="region of interest" description="Disordered" evidence="4">
    <location>
        <begin position="349"/>
        <end position="375"/>
    </location>
</feature>
<dbReference type="InterPro" id="IPR011257">
    <property type="entry name" value="DNA_glycosylase"/>
</dbReference>
<dbReference type="InterPro" id="IPR003265">
    <property type="entry name" value="HhH-GPD_domain"/>
</dbReference>
<dbReference type="Gene3D" id="1.10.340.30">
    <property type="entry name" value="Hypothetical protein, domain 2"/>
    <property type="match status" value="1"/>
</dbReference>
<dbReference type="FunFam" id="1.10.340.30:FF:000004">
    <property type="entry name" value="DNA-3-methyladenine glycosylase II"/>
    <property type="match status" value="1"/>
</dbReference>
<keyword evidence="7" id="KW-1185">Reference proteome</keyword>
<dbReference type="GO" id="GO:0032131">
    <property type="term" value="F:alkylated DNA binding"/>
    <property type="evidence" value="ECO:0007669"/>
    <property type="project" value="TreeGrafter"/>
</dbReference>
<dbReference type="GO" id="GO:0006285">
    <property type="term" value="P:base-excision repair, AP site formation"/>
    <property type="evidence" value="ECO:0007669"/>
    <property type="project" value="TreeGrafter"/>
</dbReference>
<feature type="region of interest" description="Disordered" evidence="4">
    <location>
        <begin position="1"/>
        <end position="60"/>
    </location>
</feature>
<protein>
    <submittedName>
        <fullName evidence="6">DNA glycosylase</fullName>
    </submittedName>
</protein>
<feature type="domain" description="HhH-GPD" evidence="5">
    <location>
        <begin position="117"/>
        <end position="298"/>
    </location>
</feature>
<organism evidence="6 7">
    <name type="scientific">Sistotremastrum suecicum HHB10207 ss-3</name>
    <dbReference type="NCBI Taxonomy" id="1314776"/>
    <lineage>
        <taxon>Eukaryota</taxon>
        <taxon>Fungi</taxon>
        <taxon>Dikarya</taxon>
        <taxon>Basidiomycota</taxon>
        <taxon>Agaricomycotina</taxon>
        <taxon>Agaricomycetes</taxon>
        <taxon>Sistotremastrales</taxon>
        <taxon>Sistotremastraceae</taxon>
        <taxon>Sistotremastrum</taxon>
    </lineage>
</organism>
<evidence type="ECO:0000256" key="3">
    <source>
        <dbReference type="ARBA" id="ARBA00023204"/>
    </source>
</evidence>
<dbReference type="GO" id="GO:0008725">
    <property type="term" value="F:DNA-3-methyladenine glycosylase activity"/>
    <property type="evidence" value="ECO:0007669"/>
    <property type="project" value="TreeGrafter"/>
</dbReference>
<comment type="similarity">
    <text evidence="1">Belongs to the alkylbase DNA glycosidase AlkA family.</text>
</comment>
<dbReference type="PANTHER" id="PTHR43003">
    <property type="entry name" value="DNA-3-METHYLADENINE GLYCOSYLASE"/>
    <property type="match status" value="1"/>
</dbReference>
<feature type="compositionally biased region" description="Low complexity" evidence="4">
    <location>
        <begin position="302"/>
        <end position="311"/>
    </location>
</feature>
<dbReference type="Pfam" id="PF00730">
    <property type="entry name" value="HhH-GPD"/>
    <property type="match status" value="1"/>
</dbReference>
<name>A0A166G970_9AGAM</name>
<evidence type="ECO:0000256" key="1">
    <source>
        <dbReference type="ARBA" id="ARBA00010817"/>
    </source>
</evidence>
<dbReference type="GO" id="GO:0006307">
    <property type="term" value="P:DNA alkylation repair"/>
    <property type="evidence" value="ECO:0007669"/>
    <property type="project" value="TreeGrafter"/>
</dbReference>
<dbReference type="InterPro" id="IPR051912">
    <property type="entry name" value="Alkylbase_DNA_Glycosylase/TA"/>
</dbReference>
<dbReference type="AlphaFoldDB" id="A0A166G970"/>
<dbReference type="Proteomes" id="UP000076798">
    <property type="component" value="Unassembled WGS sequence"/>
</dbReference>
<feature type="region of interest" description="Disordered" evidence="4">
    <location>
        <begin position="261"/>
        <end position="312"/>
    </location>
</feature>
<evidence type="ECO:0000313" key="6">
    <source>
        <dbReference type="EMBL" id="KZT41441.1"/>
    </source>
</evidence>
<evidence type="ECO:0000256" key="4">
    <source>
        <dbReference type="SAM" id="MobiDB-lite"/>
    </source>
</evidence>
<dbReference type="PANTHER" id="PTHR43003:SF5">
    <property type="entry name" value="DNA-3-METHYLADENINE GLYCOSYLASE"/>
    <property type="match status" value="1"/>
</dbReference>
<evidence type="ECO:0000259" key="5">
    <source>
        <dbReference type="SMART" id="SM00478"/>
    </source>
</evidence>
<dbReference type="OrthoDB" id="415889at2759"/>
<keyword evidence="2" id="KW-0227">DNA damage</keyword>
<dbReference type="CDD" id="cd00056">
    <property type="entry name" value="ENDO3c"/>
    <property type="match status" value="1"/>
</dbReference>
<dbReference type="SUPFAM" id="SSF48150">
    <property type="entry name" value="DNA-glycosylase"/>
    <property type="match status" value="1"/>
</dbReference>
<evidence type="ECO:0000256" key="2">
    <source>
        <dbReference type="ARBA" id="ARBA00022763"/>
    </source>
</evidence>
<dbReference type="GO" id="GO:0005634">
    <property type="term" value="C:nucleus"/>
    <property type="evidence" value="ECO:0007669"/>
    <property type="project" value="TreeGrafter"/>
</dbReference>
<reference evidence="6 7" key="1">
    <citation type="journal article" date="2016" name="Mol. Biol. Evol.">
        <title>Comparative Genomics of Early-Diverging Mushroom-Forming Fungi Provides Insights into the Origins of Lignocellulose Decay Capabilities.</title>
        <authorList>
            <person name="Nagy L.G."/>
            <person name="Riley R."/>
            <person name="Tritt A."/>
            <person name="Adam C."/>
            <person name="Daum C."/>
            <person name="Floudas D."/>
            <person name="Sun H."/>
            <person name="Yadav J.S."/>
            <person name="Pangilinan J."/>
            <person name="Larsson K.H."/>
            <person name="Matsuura K."/>
            <person name="Barry K."/>
            <person name="Labutti K."/>
            <person name="Kuo R."/>
            <person name="Ohm R.A."/>
            <person name="Bhattacharya S.S."/>
            <person name="Shirouzu T."/>
            <person name="Yoshinaga Y."/>
            <person name="Martin F.M."/>
            <person name="Grigoriev I.V."/>
            <person name="Hibbett D.S."/>
        </authorList>
    </citation>
    <scope>NUCLEOTIDE SEQUENCE [LARGE SCALE GENOMIC DNA]</scope>
    <source>
        <strain evidence="6 7">HHB10207 ss-3</strain>
    </source>
</reference>
<accession>A0A166G970</accession>
<keyword evidence="3" id="KW-0234">DNA repair</keyword>
<dbReference type="GO" id="GO:0043916">
    <property type="term" value="F:DNA-7-methylguanine glycosylase activity"/>
    <property type="evidence" value="ECO:0007669"/>
    <property type="project" value="TreeGrafter"/>
</dbReference>
<proteinExistence type="inferred from homology"/>